<reference evidence="1 2" key="1">
    <citation type="submission" date="2014-02" db="EMBL/GenBank/DDBJ databases">
        <title>Genome Sequence of an Hyperthermophilic Archaeon, Thermococcus nautili 30-1, producing viral vesicles.</title>
        <authorList>
            <person name="Oberto J."/>
            <person name="Gaudin M."/>
            <person name="Cossu M."/>
            <person name="Gorlas A."/>
            <person name="Slesarev A."/>
            <person name="Marguet E."/>
            <person name="Forterre P."/>
        </authorList>
    </citation>
    <scope>NUCLEOTIDE SEQUENCE [LARGE SCALE GENOMIC DNA]</scope>
    <source>
        <strain evidence="1 2">30-1</strain>
    </source>
</reference>
<name>W8PLN9_9EURY</name>
<sequence>MRGGEVLRALRRILATPEEIIVMKASAIAPPRCPDCGSTSLVRIGGVIKANGLRVQRFRCRVCGRTFTELEGTPLKGLHDIRFALVVAYLFLCLGMEPKIIARVTGRSYSTVIRLAKRVKQHETFFRDLLVSLGVTLGTECYLK</sequence>
<proteinExistence type="predicted"/>
<dbReference type="STRING" id="195522.BD01_1363"/>
<accession>W8PLN9</accession>
<keyword evidence="2" id="KW-1185">Reference proteome</keyword>
<organism evidence="1 2">
    <name type="scientific">Thermococcus nautili</name>
    <dbReference type="NCBI Taxonomy" id="195522"/>
    <lineage>
        <taxon>Archaea</taxon>
        <taxon>Methanobacteriati</taxon>
        <taxon>Methanobacteriota</taxon>
        <taxon>Thermococci</taxon>
        <taxon>Thermococcales</taxon>
        <taxon>Thermococcaceae</taxon>
        <taxon>Thermococcus</taxon>
    </lineage>
</organism>
<dbReference type="RefSeq" id="WP_156927393.1">
    <property type="nucleotide sequence ID" value="NZ_CP007264.1"/>
</dbReference>
<protein>
    <submittedName>
        <fullName evidence="1">Transposase</fullName>
    </submittedName>
</protein>
<dbReference type="EMBL" id="CP007264">
    <property type="protein sequence ID" value="AHL22974.1"/>
    <property type="molecule type" value="Genomic_DNA"/>
</dbReference>
<evidence type="ECO:0000313" key="2">
    <source>
        <dbReference type="Proteomes" id="UP000019434"/>
    </source>
</evidence>
<dbReference type="GeneID" id="24958115"/>
<gene>
    <name evidence="1" type="ORF">BD01_1363</name>
</gene>
<evidence type="ECO:0000313" key="1">
    <source>
        <dbReference type="EMBL" id="AHL22974.1"/>
    </source>
</evidence>
<dbReference type="AlphaFoldDB" id="W8PLN9"/>
<dbReference type="KEGG" id="tnu:BD01_1363"/>
<dbReference type="eggNOG" id="arCOG02137">
    <property type="taxonomic scope" value="Archaea"/>
</dbReference>
<dbReference type="OrthoDB" id="86086at2157"/>
<dbReference type="HOGENOM" id="CLU_149774_0_0_2"/>
<dbReference type="Proteomes" id="UP000019434">
    <property type="component" value="Chromosome"/>
</dbReference>